<dbReference type="EMBL" id="BK059095">
    <property type="protein sequence ID" value="DAE29582.1"/>
    <property type="molecule type" value="Genomic_DNA"/>
</dbReference>
<protein>
    <submittedName>
        <fullName evidence="2">Uncharacterized protein</fullName>
    </submittedName>
</protein>
<keyword evidence="1" id="KW-0812">Transmembrane</keyword>
<organism evidence="2">
    <name type="scientific">virus sp. ctkyY8</name>
    <dbReference type="NCBI Taxonomy" id="2827995"/>
    <lineage>
        <taxon>Viruses</taxon>
    </lineage>
</organism>
<proteinExistence type="predicted"/>
<feature type="transmembrane region" description="Helical" evidence="1">
    <location>
        <begin position="21"/>
        <end position="37"/>
    </location>
</feature>
<evidence type="ECO:0000256" key="1">
    <source>
        <dbReference type="SAM" id="Phobius"/>
    </source>
</evidence>
<sequence>MIFVNDYWGIETKTSYHICKNVYLFGWMIFIVIFVSFKF</sequence>
<keyword evidence="1" id="KW-0472">Membrane</keyword>
<evidence type="ECO:0000313" key="2">
    <source>
        <dbReference type="EMBL" id="DAE29582.1"/>
    </source>
</evidence>
<keyword evidence="1" id="KW-1133">Transmembrane helix</keyword>
<reference evidence="2" key="1">
    <citation type="journal article" date="2021" name="Proc. Natl. Acad. Sci. U.S.A.">
        <title>A Catalog of Tens of Thousands of Viruses from Human Metagenomes Reveals Hidden Associations with Chronic Diseases.</title>
        <authorList>
            <person name="Tisza M.J."/>
            <person name="Buck C.B."/>
        </authorList>
    </citation>
    <scope>NUCLEOTIDE SEQUENCE</scope>
    <source>
        <strain evidence="2">CtkyY8</strain>
    </source>
</reference>
<name>A0A8S5RDV1_9VIRU</name>
<accession>A0A8S5RDV1</accession>